<dbReference type="Pfam" id="PF09594">
    <property type="entry name" value="GT87"/>
    <property type="match status" value="1"/>
</dbReference>
<keyword evidence="7 13" id="KW-0812">Transmembrane</keyword>
<dbReference type="Pfam" id="PF02366">
    <property type="entry name" value="PMT"/>
    <property type="match status" value="1"/>
</dbReference>
<feature type="transmembrane region" description="Helical" evidence="13">
    <location>
        <begin position="65"/>
        <end position="85"/>
    </location>
</feature>
<feature type="domain" description="ArnT-like N-terminal" evidence="14">
    <location>
        <begin position="689"/>
        <end position="916"/>
    </location>
</feature>
<evidence type="ECO:0000256" key="2">
    <source>
        <dbReference type="ARBA" id="ARBA00004922"/>
    </source>
</evidence>
<protein>
    <recommendedName>
        <fullName evidence="11">Polyprenol-phosphate-mannose--protein mannosyltransferase</fullName>
    </recommendedName>
    <alternativeName>
        <fullName evidence="12">Protein O-mannosyltransferase</fullName>
    </alternativeName>
</protein>
<dbReference type="Proteomes" id="UP001057134">
    <property type="component" value="Chromosome"/>
</dbReference>
<keyword evidence="5 16" id="KW-0328">Glycosyltransferase</keyword>
<evidence type="ECO:0000313" key="16">
    <source>
        <dbReference type="EMBL" id="UQZ85880.1"/>
    </source>
</evidence>
<evidence type="ECO:0000256" key="6">
    <source>
        <dbReference type="ARBA" id="ARBA00022679"/>
    </source>
</evidence>
<feature type="transmembrane region" description="Helical" evidence="13">
    <location>
        <begin position="790"/>
        <end position="806"/>
    </location>
</feature>
<keyword evidence="17" id="KW-1185">Reference proteome</keyword>
<feature type="transmembrane region" description="Helical" evidence="13">
    <location>
        <begin position="841"/>
        <end position="861"/>
    </location>
</feature>
<dbReference type="InterPro" id="IPR032421">
    <property type="entry name" value="PMT_4TMC"/>
</dbReference>
<dbReference type="GO" id="GO:0004169">
    <property type="term" value="F:dolichyl-phosphate-mannose-protein mannosyltransferase activity"/>
    <property type="evidence" value="ECO:0007669"/>
    <property type="project" value="UniProtKB-EC"/>
</dbReference>
<feature type="transmembrane region" description="Helical" evidence="13">
    <location>
        <begin position="992"/>
        <end position="1009"/>
    </location>
</feature>
<feature type="transmembrane region" description="Helical" evidence="13">
    <location>
        <begin position="144"/>
        <end position="165"/>
    </location>
</feature>
<proteinExistence type="inferred from homology"/>
<dbReference type="InterPro" id="IPR008979">
    <property type="entry name" value="Galactose-bd-like_sf"/>
</dbReference>
<feature type="transmembrane region" description="Helical" evidence="13">
    <location>
        <begin position="353"/>
        <end position="371"/>
    </location>
</feature>
<evidence type="ECO:0000256" key="13">
    <source>
        <dbReference type="SAM" id="Phobius"/>
    </source>
</evidence>
<feature type="transmembrane region" description="Helical" evidence="13">
    <location>
        <begin position="399"/>
        <end position="420"/>
    </location>
</feature>
<comment type="subcellular location">
    <subcellularLocation>
        <location evidence="1">Cell membrane</location>
        <topology evidence="1">Multi-pass membrane protein</topology>
    </subcellularLocation>
</comment>
<dbReference type="EMBL" id="CP027059">
    <property type="protein sequence ID" value="UQZ85880.1"/>
    <property type="molecule type" value="Genomic_DNA"/>
</dbReference>
<keyword evidence="8 13" id="KW-1133">Transmembrane helix</keyword>
<keyword evidence="4" id="KW-1003">Cell membrane</keyword>
<feature type="transmembrane region" description="Helical" evidence="13">
    <location>
        <begin position="1070"/>
        <end position="1089"/>
    </location>
</feature>
<evidence type="ECO:0000313" key="17">
    <source>
        <dbReference type="Proteomes" id="UP001057134"/>
    </source>
</evidence>
<keyword evidence="6 16" id="KW-0808">Transferase</keyword>
<evidence type="ECO:0000256" key="1">
    <source>
        <dbReference type="ARBA" id="ARBA00004651"/>
    </source>
</evidence>
<feature type="transmembrane region" description="Helical" evidence="13">
    <location>
        <begin position="283"/>
        <end position="304"/>
    </location>
</feature>
<feature type="transmembrane region" description="Helical" evidence="13">
    <location>
        <begin position="896"/>
        <end position="920"/>
    </location>
</feature>
<organism evidence="16 17">
    <name type="scientific">Paenibacillus konkukensis</name>
    <dbReference type="NCBI Taxonomy" id="2020716"/>
    <lineage>
        <taxon>Bacteria</taxon>
        <taxon>Bacillati</taxon>
        <taxon>Bacillota</taxon>
        <taxon>Bacilli</taxon>
        <taxon>Bacillales</taxon>
        <taxon>Paenibacillaceae</taxon>
        <taxon>Paenibacillus</taxon>
    </lineage>
</organism>
<evidence type="ECO:0000256" key="10">
    <source>
        <dbReference type="ARBA" id="ARBA00024033"/>
    </source>
</evidence>
<dbReference type="Pfam" id="PF16192">
    <property type="entry name" value="PMT_4TMC"/>
    <property type="match status" value="1"/>
</dbReference>
<feature type="transmembrane region" description="Helical" evidence="13">
    <location>
        <begin position="530"/>
        <end position="548"/>
    </location>
</feature>
<feature type="domain" description="Protein O-mannosyl-transferase C-terminal four TM" evidence="15">
    <location>
        <begin position="933"/>
        <end position="1109"/>
    </location>
</feature>
<reference evidence="16" key="2">
    <citation type="journal article" date="2021" name="J Anim Sci Technol">
        <title>Complete genome sequence of Paenibacillus konkukensis sp. nov. SK3146 as a potential probiotic strain.</title>
        <authorList>
            <person name="Jung H.I."/>
            <person name="Park S."/>
            <person name="Niu K.M."/>
            <person name="Lee S.W."/>
            <person name="Kothari D."/>
            <person name="Yi K.J."/>
            <person name="Kim S.K."/>
        </authorList>
    </citation>
    <scope>NUCLEOTIDE SEQUENCE</scope>
    <source>
        <strain evidence="16">SK3146</strain>
    </source>
</reference>
<feature type="transmembrane region" description="Helical" evidence="13">
    <location>
        <begin position="172"/>
        <end position="191"/>
    </location>
</feature>
<name>A0ABY4RVT2_9BACL</name>
<feature type="transmembrane region" description="Helical" evidence="13">
    <location>
        <begin position="324"/>
        <end position="346"/>
    </location>
</feature>
<dbReference type="SUPFAM" id="SSF49785">
    <property type="entry name" value="Galactose-binding domain-like"/>
    <property type="match status" value="1"/>
</dbReference>
<comment type="similarity">
    <text evidence="10">Belongs to the glycosyltransferase 87 family.</text>
</comment>
<gene>
    <name evidence="16" type="primary">pmt</name>
    <name evidence="16" type="ORF">SK3146_05170</name>
</gene>
<evidence type="ECO:0000256" key="8">
    <source>
        <dbReference type="ARBA" id="ARBA00022989"/>
    </source>
</evidence>
<feature type="transmembrane region" description="Helical" evidence="13">
    <location>
        <begin position="1016"/>
        <end position="1033"/>
    </location>
</feature>
<feature type="transmembrane region" description="Helical" evidence="13">
    <location>
        <begin position="225"/>
        <end position="249"/>
    </location>
</feature>
<feature type="transmembrane region" description="Helical" evidence="13">
    <location>
        <begin position="737"/>
        <end position="755"/>
    </location>
</feature>
<evidence type="ECO:0000256" key="11">
    <source>
        <dbReference type="ARBA" id="ARBA00093617"/>
    </source>
</evidence>
<reference evidence="16" key="1">
    <citation type="submission" date="2018-02" db="EMBL/GenBank/DDBJ databases">
        <authorList>
            <person name="Kim S.-K."/>
            <person name="Jung H.-I."/>
            <person name="Lee S.-W."/>
        </authorList>
    </citation>
    <scope>NUCLEOTIDE SEQUENCE</scope>
    <source>
        <strain evidence="16">SK3146</strain>
    </source>
</reference>
<evidence type="ECO:0000256" key="12">
    <source>
        <dbReference type="ARBA" id="ARBA00093644"/>
    </source>
</evidence>
<feature type="transmembrane region" description="Helical" evidence="13">
    <location>
        <begin position="26"/>
        <end position="45"/>
    </location>
</feature>
<evidence type="ECO:0000259" key="15">
    <source>
        <dbReference type="Pfam" id="PF16192"/>
    </source>
</evidence>
<evidence type="ECO:0000256" key="7">
    <source>
        <dbReference type="ARBA" id="ARBA00022692"/>
    </source>
</evidence>
<feature type="transmembrane region" description="Helical" evidence="13">
    <location>
        <begin position="255"/>
        <end position="276"/>
    </location>
</feature>
<evidence type="ECO:0000259" key="14">
    <source>
        <dbReference type="Pfam" id="PF02366"/>
    </source>
</evidence>
<comment type="similarity">
    <text evidence="3">Belongs to the glycosyltransferase 39 family.</text>
</comment>
<accession>A0ABY4RVT2</accession>
<evidence type="ECO:0000256" key="5">
    <source>
        <dbReference type="ARBA" id="ARBA00022676"/>
    </source>
</evidence>
<dbReference type="PANTHER" id="PTHR10050">
    <property type="entry name" value="DOLICHYL-PHOSPHATE-MANNOSE--PROTEIN MANNOSYLTRANSFERASE"/>
    <property type="match status" value="1"/>
</dbReference>
<dbReference type="InterPro" id="IPR027005">
    <property type="entry name" value="PMT-like"/>
</dbReference>
<keyword evidence="9 13" id="KW-0472">Membrane</keyword>
<feature type="transmembrane region" description="Helical" evidence="13">
    <location>
        <begin position="432"/>
        <end position="455"/>
    </location>
</feature>
<dbReference type="InterPro" id="IPR018584">
    <property type="entry name" value="GT87"/>
</dbReference>
<sequence length="1112" mass="124714">MLSSRAAPILPCNKRRDSTNHLGARIIITTWLCSLLFMLLCFFVYRYMDKGSGLRRRNASEHRLLLSAILAAGFIIRVVIAWHVYGYDVDVNTFKAWAAHAASAGLASFYTEDMFADYPPGYIYVLYVIGWLRGHLNMPFDDPAFLLLLKSPAIAADMLGSYLLYRLAIRYTGNLAAAAGSAALYLLNPAVIADSAAWGQVDSFFMLWVLLLFEALSQGKLRPAAVLYAVALLIKPQALLFGPLLLFIFVRRRSWRELAVCLGLGLGAVVLLAAPFLIHKGPLWLFSLYFGTLSSYPYASLNAYNLMTLLGGNFAPVAEKMLLLSYQTWSALLMACVLVFAAFLYFKSKRDESQLAVIGALLMAGAFTVLTKMHERYLFYALPLLLYGFIRSKDRRLLLLFAGFSVTHYINVGQVLAASFRQEYHIAPGDAVLRGVSLLNVILFAVLCVTAWRLIVRRSTVMLAGGTAREDGGGPDRRGKRGDEGRSAARAASVASIAQLSAAAEDAGRGGLLKLLPRVYPLNWRRKDTLLLGALVLVYSMLAFYHLGSTEAPETGWQATEAGERIVIDLGEKRQIERINSFEGIGDGSFTYEISEDGLAWKEPVEVSADVFKVLMWQVIPVNETGQYIRLTVKQPTFTLNEIAVYAEGSRQPAPIRSVQGERVNPATAEAVARLADEQSKAAYTPTYMNGAYFDEIYHARTAYEHLHKIEPYESTHPPLGKLFISLGIALFGMNPFGWRIVGTMLGIAMLPIMYVFGKRLFGRNEYAFVCSFLMAADALHFVQTRIATIDVYGVFFILLMFYYMYRYCGESLLAESWTRSFIPLGLSGLFFGLGAASKWIALYAGAGLAVMFFLSLALHYREYRLAVRELAREPRTDAQRAARLKAIADVFPFRALMTLLFCCGFFVIIPAAIYVMSYIPFMMVPGPGHGLADVWTYQKNMFSYHSQLKATHPFSSEWWQWPIMARPVWYYGAAELPPGQISSIAAIGNPLVWWTGFAAIVLLLVRGLRTRCPKALFIVIAFFSQYVPWMLVPRLTFLYHYFAMVPFSILAIVYYYRHWKETNPASKRWLYLYLGAAAVGFALFYPVLSGLVVSRSYAEHVLKWFPQWQFF</sequence>
<evidence type="ECO:0000256" key="3">
    <source>
        <dbReference type="ARBA" id="ARBA00007222"/>
    </source>
</evidence>
<evidence type="ECO:0000256" key="4">
    <source>
        <dbReference type="ARBA" id="ARBA00022475"/>
    </source>
</evidence>
<evidence type="ECO:0000256" key="9">
    <source>
        <dbReference type="ARBA" id="ARBA00023136"/>
    </source>
</evidence>
<dbReference type="InterPro" id="IPR003342">
    <property type="entry name" value="ArnT-like_N"/>
</dbReference>
<comment type="pathway">
    <text evidence="2">Protein modification; protein glycosylation.</text>
</comment>
<dbReference type="Gene3D" id="2.60.120.260">
    <property type="entry name" value="Galactose-binding domain-like"/>
    <property type="match status" value="1"/>
</dbReference>
<feature type="transmembrane region" description="Helical" evidence="13">
    <location>
        <begin position="1039"/>
        <end position="1058"/>
    </location>
</feature>